<feature type="transmembrane region" description="Helical" evidence="1">
    <location>
        <begin position="90"/>
        <end position="109"/>
    </location>
</feature>
<feature type="transmembrane region" description="Helical" evidence="1">
    <location>
        <begin position="6"/>
        <end position="22"/>
    </location>
</feature>
<gene>
    <name evidence="2" type="ORF">ASB58_08935</name>
</gene>
<organism evidence="2 3">
    <name type="scientific">Pseudomonas abyssi</name>
    <dbReference type="NCBI Taxonomy" id="170540"/>
    <lineage>
        <taxon>Bacteria</taxon>
        <taxon>Pseudomonadati</taxon>
        <taxon>Pseudomonadota</taxon>
        <taxon>Gammaproteobacteria</taxon>
        <taxon>Pseudomonadales</taxon>
        <taxon>Pseudomonadaceae</taxon>
        <taxon>Pseudomonas</taxon>
    </lineage>
</organism>
<keyword evidence="1" id="KW-0472">Membrane</keyword>
<evidence type="ECO:0000313" key="2">
    <source>
        <dbReference type="EMBL" id="RGP55188.1"/>
    </source>
</evidence>
<keyword evidence="1" id="KW-0812">Transmembrane</keyword>
<feature type="transmembrane region" description="Helical" evidence="1">
    <location>
        <begin position="29"/>
        <end position="48"/>
    </location>
</feature>
<reference evidence="2 3" key="1">
    <citation type="journal article" date="2018" name="Syst. Appl. Microbiol.">
        <title>Pseudomonas gallaeciensis sp. nov., isolated from crude-oil-contaminated intertidal sand samples after the Prestige oil spill.</title>
        <authorList>
            <person name="Mulet M."/>
            <person name="Sanchez D."/>
            <person name="Rodriguez A.C."/>
            <person name="Nogales B."/>
            <person name="Bosch R."/>
            <person name="Busquets A."/>
            <person name="Gomila M."/>
            <person name="Lalucat J."/>
            <person name="Garcia-Valdes E."/>
        </authorList>
    </citation>
    <scope>NUCLEOTIDE SEQUENCE [LARGE SCALE GENOMIC DNA]</scope>
    <source>
        <strain evidence="2 3">V113</strain>
    </source>
</reference>
<protein>
    <submittedName>
        <fullName evidence="2">Uncharacterized protein</fullName>
    </submittedName>
</protein>
<keyword evidence="3" id="KW-1185">Reference proteome</keyword>
<sequence length="126" mass="14149">MLGMLAALLVIYVFLSILLLCWSRFSLGVLLICALVGAAIGYGIFSYHSEVFLALLFPPAVGADAFDSIGYVMRSEEELYWSVSWLLRTFGWLIGVGLFGLAFLFSRLYEARRVRRRHQSCQINSG</sequence>
<dbReference type="EMBL" id="LMAZ01000002">
    <property type="protein sequence ID" value="RGP55188.1"/>
    <property type="molecule type" value="Genomic_DNA"/>
</dbReference>
<dbReference type="Proteomes" id="UP000265411">
    <property type="component" value="Unassembled WGS sequence"/>
</dbReference>
<evidence type="ECO:0000256" key="1">
    <source>
        <dbReference type="SAM" id="Phobius"/>
    </source>
</evidence>
<keyword evidence="1" id="KW-1133">Transmembrane helix</keyword>
<accession>A0A395R500</accession>
<evidence type="ECO:0000313" key="3">
    <source>
        <dbReference type="Proteomes" id="UP000265411"/>
    </source>
</evidence>
<dbReference type="AlphaFoldDB" id="A0A395R500"/>
<comment type="caution">
    <text evidence="2">The sequence shown here is derived from an EMBL/GenBank/DDBJ whole genome shotgun (WGS) entry which is preliminary data.</text>
</comment>
<proteinExistence type="predicted"/>
<name>A0A395R500_9PSED</name>